<keyword evidence="8 13" id="KW-0675">Receptor</keyword>
<comment type="subcellular location">
    <subcellularLocation>
        <location evidence="1">Cell membrane</location>
        <topology evidence="1">Multi-pass membrane protein</topology>
    </subcellularLocation>
</comment>
<dbReference type="GO" id="GO:0004993">
    <property type="term" value="F:G protein-coupled serotonin receptor activity"/>
    <property type="evidence" value="ECO:0007669"/>
    <property type="project" value="UniProtKB-ARBA"/>
</dbReference>
<keyword evidence="7" id="KW-1015">Disulfide bond</keyword>
<feature type="compositionally biased region" description="Polar residues" evidence="10">
    <location>
        <begin position="159"/>
        <end position="168"/>
    </location>
</feature>
<dbReference type="PROSITE" id="PS50262">
    <property type="entry name" value="G_PROTEIN_RECEP_F1_2"/>
    <property type="match status" value="1"/>
</dbReference>
<dbReference type="EMBL" id="JXXN02001833">
    <property type="protein sequence ID" value="THD23986.1"/>
    <property type="molecule type" value="Genomic_DNA"/>
</dbReference>
<evidence type="ECO:0000256" key="11">
    <source>
        <dbReference type="SAM" id="Phobius"/>
    </source>
</evidence>
<keyword evidence="4 11" id="KW-1133">Transmembrane helix</keyword>
<dbReference type="InterPro" id="IPR017452">
    <property type="entry name" value="GPCR_Rhodpsn_7TM"/>
</dbReference>
<feature type="transmembrane region" description="Helical" evidence="11">
    <location>
        <begin position="114"/>
        <end position="136"/>
    </location>
</feature>
<evidence type="ECO:0000256" key="1">
    <source>
        <dbReference type="ARBA" id="ARBA00004651"/>
    </source>
</evidence>
<evidence type="ECO:0000259" key="12">
    <source>
        <dbReference type="PROSITE" id="PS50262"/>
    </source>
</evidence>
<keyword evidence="9" id="KW-0807">Transducer</keyword>
<evidence type="ECO:0000313" key="13">
    <source>
        <dbReference type="EMBL" id="THD23986.1"/>
    </source>
</evidence>
<keyword evidence="2" id="KW-1003">Cell membrane</keyword>
<proteinExistence type="predicted"/>
<evidence type="ECO:0000256" key="2">
    <source>
        <dbReference type="ARBA" id="ARBA00022475"/>
    </source>
</evidence>
<feature type="transmembrane region" description="Helical" evidence="11">
    <location>
        <begin position="44"/>
        <end position="67"/>
    </location>
</feature>
<dbReference type="InterPro" id="IPR000276">
    <property type="entry name" value="GPCR_Rhodpsn"/>
</dbReference>
<accession>A0A4E0R9Z2</accession>
<keyword evidence="14" id="KW-1185">Reference proteome</keyword>
<organism evidence="13 14">
    <name type="scientific">Fasciola hepatica</name>
    <name type="common">Liver fluke</name>
    <dbReference type="NCBI Taxonomy" id="6192"/>
    <lineage>
        <taxon>Eukaryota</taxon>
        <taxon>Metazoa</taxon>
        <taxon>Spiralia</taxon>
        <taxon>Lophotrochozoa</taxon>
        <taxon>Platyhelminthes</taxon>
        <taxon>Trematoda</taxon>
        <taxon>Digenea</taxon>
        <taxon>Plagiorchiida</taxon>
        <taxon>Echinostomata</taxon>
        <taxon>Echinostomatoidea</taxon>
        <taxon>Fasciolidae</taxon>
        <taxon>Fasciola</taxon>
    </lineage>
</organism>
<sequence>MHSTPKWEYIVLYLIPLGTICGNVLVCMAVYLERRLRHRFNLFLVSLAISDLLCALLVMPVSAWQMITEQVLERVEIQPVINLTVPWNVSLRSATDSAEVTKSYKGCGPNDPSFVLTAIGVTFVLPLIIMTTTYVLTVRTLQQHMEQVKAIRQYKPTNVHTTSHSQTPYLKRVHSERVPTTGGKPSILLRNLSARGIQPGSTHENTQQSHPGFQRSFLWTSDSPSERKKISDPTKGKSQFEIPDRGNLTTENQEAESSAIYQLDKNHSNEEQILVVQDTDSPGTDIKMTVYHDYQCDVHGMQKLDNNCDSPPRMAWLPQFNAQSRCISFI</sequence>
<gene>
    <name evidence="13" type="ORF">D915_004992</name>
</gene>
<dbReference type="PANTHER" id="PTHR24248:SF199">
    <property type="entry name" value="IP13425P-RELATED"/>
    <property type="match status" value="1"/>
</dbReference>
<evidence type="ECO:0000256" key="8">
    <source>
        <dbReference type="ARBA" id="ARBA00023170"/>
    </source>
</evidence>
<dbReference type="GO" id="GO:0071880">
    <property type="term" value="P:adenylate cyclase-activating adrenergic receptor signaling pathway"/>
    <property type="evidence" value="ECO:0007669"/>
    <property type="project" value="TreeGrafter"/>
</dbReference>
<evidence type="ECO:0000256" key="4">
    <source>
        <dbReference type="ARBA" id="ARBA00022989"/>
    </source>
</evidence>
<dbReference type="Gene3D" id="1.20.1070.10">
    <property type="entry name" value="Rhodopsin 7-helix transmembrane proteins"/>
    <property type="match status" value="2"/>
</dbReference>
<feature type="transmembrane region" description="Helical" evidence="11">
    <location>
        <begin position="12"/>
        <end position="32"/>
    </location>
</feature>
<evidence type="ECO:0000256" key="9">
    <source>
        <dbReference type="ARBA" id="ARBA00023224"/>
    </source>
</evidence>
<evidence type="ECO:0000256" key="7">
    <source>
        <dbReference type="ARBA" id="ARBA00023157"/>
    </source>
</evidence>
<comment type="caution">
    <text evidence="13">The sequence shown here is derived from an EMBL/GenBank/DDBJ whole genome shotgun (WGS) entry which is preliminary data.</text>
</comment>
<feature type="domain" description="G-protein coupled receptors family 1 profile" evidence="12">
    <location>
        <begin position="22"/>
        <end position="61"/>
    </location>
</feature>
<dbReference type="Pfam" id="PF00001">
    <property type="entry name" value="7tm_1"/>
    <property type="match status" value="1"/>
</dbReference>
<dbReference type="SUPFAM" id="SSF81321">
    <property type="entry name" value="Family A G protein-coupled receptor-like"/>
    <property type="match status" value="1"/>
</dbReference>
<evidence type="ECO:0000256" key="5">
    <source>
        <dbReference type="ARBA" id="ARBA00023040"/>
    </source>
</evidence>
<dbReference type="GO" id="GO:0005886">
    <property type="term" value="C:plasma membrane"/>
    <property type="evidence" value="ECO:0007669"/>
    <property type="project" value="UniProtKB-SubCell"/>
</dbReference>
<reference evidence="13" key="1">
    <citation type="submission" date="2019-03" db="EMBL/GenBank/DDBJ databases">
        <title>Improved annotation for the trematode Fasciola hepatica.</title>
        <authorList>
            <person name="Choi Y.-J."/>
            <person name="Martin J."/>
            <person name="Mitreva M."/>
        </authorList>
    </citation>
    <scope>NUCLEOTIDE SEQUENCE [LARGE SCALE GENOMIC DNA]</scope>
</reference>
<dbReference type="GO" id="GO:0043410">
    <property type="term" value="P:positive regulation of MAPK cascade"/>
    <property type="evidence" value="ECO:0007669"/>
    <property type="project" value="TreeGrafter"/>
</dbReference>
<feature type="compositionally biased region" description="Polar residues" evidence="10">
    <location>
        <begin position="199"/>
        <end position="223"/>
    </location>
</feature>
<keyword evidence="5" id="KW-0297">G-protein coupled receptor</keyword>
<evidence type="ECO:0000256" key="3">
    <source>
        <dbReference type="ARBA" id="ARBA00022692"/>
    </source>
</evidence>
<protein>
    <submittedName>
        <fullName evidence="13">5-hydroxytryptamine receptor</fullName>
    </submittedName>
</protein>
<evidence type="ECO:0000313" key="14">
    <source>
        <dbReference type="Proteomes" id="UP000230066"/>
    </source>
</evidence>
<keyword evidence="3 11" id="KW-0812">Transmembrane</keyword>
<keyword evidence="6 11" id="KW-0472">Membrane</keyword>
<dbReference type="PANTHER" id="PTHR24248">
    <property type="entry name" value="ADRENERGIC RECEPTOR-RELATED G-PROTEIN COUPLED RECEPTOR"/>
    <property type="match status" value="1"/>
</dbReference>
<feature type="compositionally biased region" description="Basic and acidic residues" evidence="10">
    <location>
        <begin position="224"/>
        <end position="235"/>
    </location>
</feature>
<dbReference type="PRINTS" id="PR00237">
    <property type="entry name" value="GPCRRHODOPSN"/>
</dbReference>
<feature type="region of interest" description="Disordered" evidence="10">
    <location>
        <begin position="159"/>
        <end position="254"/>
    </location>
</feature>
<evidence type="ECO:0000256" key="6">
    <source>
        <dbReference type="ARBA" id="ARBA00023136"/>
    </source>
</evidence>
<name>A0A4E0R9Z2_FASHE</name>
<evidence type="ECO:0000256" key="10">
    <source>
        <dbReference type="SAM" id="MobiDB-lite"/>
    </source>
</evidence>
<dbReference type="AlphaFoldDB" id="A0A4E0R9Z2"/>
<dbReference type="Proteomes" id="UP000230066">
    <property type="component" value="Unassembled WGS sequence"/>
</dbReference>